<keyword evidence="7" id="KW-0411">Iron-sulfur</keyword>
<dbReference type="InterPro" id="IPR006554">
    <property type="entry name" value="Helicase-like_DEXD_c2"/>
</dbReference>
<dbReference type="PROSITE" id="PS51193">
    <property type="entry name" value="HELICASE_ATP_BIND_2"/>
    <property type="match status" value="1"/>
</dbReference>
<dbReference type="Gene3D" id="1.10.10.10">
    <property type="entry name" value="Winged helix-like DNA-binding domain superfamily/Winged helix DNA-binding domain"/>
    <property type="match status" value="1"/>
</dbReference>
<feature type="domain" description="Helicase ATP-binding" evidence="12">
    <location>
        <begin position="1040"/>
        <end position="1211"/>
    </location>
</feature>
<organism evidence="15 16">
    <name type="scientific">Deinococcus cavernae</name>
    <dbReference type="NCBI Taxonomy" id="2320857"/>
    <lineage>
        <taxon>Bacteria</taxon>
        <taxon>Thermotogati</taxon>
        <taxon>Deinococcota</taxon>
        <taxon>Deinococci</taxon>
        <taxon>Deinococcales</taxon>
        <taxon>Deinococcaceae</taxon>
        <taxon>Deinococcus</taxon>
    </lineage>
</organism>
<evidence type="ECO:0000256" key="10">
    <source>
        <dbReference type="ARBA" id="ARBA00044535"/>
    </source>
</evidence>
<dbReference type="InterPro" id="IPR011545">
    <property type="entry name" value="DEAD/DEAH_box_helicase_dom"/>
</dbReference>
<feature type="domain" description="Helicase ATP-binding" evidence="12">
    <location>
        <begin position="330"/>
        <end position="539"/>
    </location>
</feature>
<keyword evidence="1" id="KW-0479">Metal-binding</keyword>
<evidence type="ECO:0000256" key="4">
    <source>
        <dbReference type="ARBA" id="ARBA00022806"/>
    </source>
</evidence>
<dbReference type="GO" id="GO:0046872">
    <property type="term" value="F:metal ion binding"/>
    <property type="evidence" value="ECO:0007669"/>
    <property type="project" value="UniProtKB-KW"/>
</dbReference>
<evidence type="ECO:0000256" key="8">
    <source>
        <dbReference type="ARBA" id="ARBA00023125"/>
    </source>
</evidence>
<evidence type="ECO:0000259" key="14">
    <source>
        <dbReference type="PROSITE" id="PS51194"/>
    </source>
</evidence>
<dbReference type="PROSITE" id="PS51192">
    <property type="entry name" value="HELICASE_ATP_BIND_1"/>
    <property type="match status" value="2"/>
</dbReference>
<evidence type="ECO:0000256" key="3">
    <source>
        <dbReference type="ARBA" id="ARBA00022801"/>
    </source>
</evidence>
<dbReference type="Proteomes" id="UP000286287">
    <property type="component" value="Unassembled WGS sequence"/>
</dbReference>
<dbReference type="InterPro" id="IPR002464">
    <property type="entry name" value="DNA/RNA_helicase_DEAH_CS"/>
</dbReference>
<sequence length="1679" mass="187924">MNPEDLLALARELRDDSPHGFSLQEFRTLVRERLGMQLSKRQALECLNQPQLRLSTPEPDLFIGTPDASPIAPVTPTGSFVIFDVETIGSDRHSAQIIQLAAIRLENWQVTEAFNAFIQDRPLDEITRSITGLTDEHLASGIPIQQALTSFLEFARGWPLVGHNVLTFDVPILKREAADLGLALENAALDTLALTEILLPLRSSYRLEDLMAEIEGEVHERAHQADADVDANHRLLSYLQDVWNALSPQAAAGLSATTFPELALLPSRELSDLSDHWLQESAQPVRMAVGSTHPTAPSTEAVFGSTGLLAQVFAHYEPRPTQVQMALTVERALREGRSAMIEAPTGTGKTKAYLVPAAAVANSGQPEAPLIVVSTHTKALQNQALQEVRELNDLGVPVRANIFKGVQNYLCLRKLEEILESGDLSEQDQRFTAYLLRWAQLGHGDLEDVHGWWMGFRSTRELLHQVRTDSSLCHQCPFHEQCAYQDRNRGLDEAHVIIANHAATFTALPQLTSQEGRRPTAIVFDEAHNLEDAARSAFTVELESSELYALLAEFSRTRGGYLAWLERQYPERRGQVAEARAAVDRVRAALPELEKALYKWAVQADRQGQEAFGWNFEVNAFAQNLSGWPVVHAHVRGVSERLRDLLVTMLRFSDVLTPRGYALLKRINDPEDPNSPTLLFRLGLLLHIMEDSDQAVIVTAADGQWSVSAVPLDLSNFLSQFYEGKHSLVWTSATLRLKKSFQHMRRVLALEDREELEELALEAVLPYEQARILLPWHLPPPSRAFEEAFVTAYASELGNSLRVTDGRSLVLFASRDRMNRTYLRTSKEVGDSLPLLAQGRGPRDTLVRTFKKDVRSSLFGLRSMMEGVDVPGESLMAVHLEKIPFPVVRATERALQRYYAAQGRNWWEEYYLPRGVIPFVQSFGRLIRSQQDRGVFVVWDRRVSGAFYWDDFIDSLPVSAEQLETVVITPPSRQAFFEHLAQAVGRPLDPVLVQELRSTPAEEILSEYRGRAEYSDDDLRAVLRGVWGHNTFRPEQLPAIRDQLSGQDLMLILPTGGGKSLTFQLPALLSEGLTLVISPLISLMQDQHGELVRMGILSAAALYGGLSGNDQQDILQAVRRGEHRLLYLSPERLFSSQEVRTLLPSVKISRVVIDEAHCVSMWGHGFRPEYLMIREVLLELGIHTPITAVTATATPEVTTDILTNLGMTKAVVRRSPVKRENLRLRVSRAGSKNKRLAVLTDLVQHTEFPAVVYCSTVKDVRALHALFSQMNIPVGEYHGQLTPFEREEAQDAFLNDEINLLVATKAFGMGVNKPNIRHVIHYQLPDALESYVQEVGRAGRDGQPALGTLLYTGRDQGLQHLFIEKAFPDEKLIERVYLWIHGELAGVPFDGRVMLAEHALLLQMEERELQMALHALRNGGVITAIHSLPARVQFRYRKALDTLGAEAQGILRHFAPDPETAYAHVGDLQALPDPVRAYQQLLTEPHGRVRTVTRALEVTLSQETADWRPYVQHYVQGAEKRLQQLLAFTYSRQCRHVAISKHFGESASACHDHCDNCDPALQVLAPEQAFNHRALLNTRRTLRQIVKYCEDAGAPVGRQKLMMIAKGLRHHQAAALKPLYLRCPAYGKLESLDERDLQSEIHQMIMEGKFDTQPIEGQGSVLLNAPQKTGSNASTATPG</sequence>
<dbReference type="PANTHER" id="PTHR13710:SF108">
    <property type="entry name" value="ATP-DEPENDENT DNA HELICASE Q4"/>
    <property type="match status" value="1"/>
</dbReference>
<dbReference type="FunFam" id="3.30.420.10:FF:000045">
    <property type="entry name" value="3'-5' exonuclease DinG"/>
    <property type="match status" value="1"/>
</dbReference>
<dbReference type="InterPro" id="IPR032284">
    <property type="entry name" value="RecQ_Zn-bd"/>
</dbReference>
<protein>
    <recommendedName>
        <fullName evidence="10">ATP-dependent DNA helicase RecQ</fullName>
    </recommendedName>
    <alternativeName>
        <fullName evidence="11">DNA 3'-5' helicase RecQ</fullName>
    </alternativeName>
</protein>
<proteinExistence type="predicted"/>
<gene>
    <name evidence="15" type="ORF">D3875_00190</name>
</gene>
<keyword evidence="9" id="KW-0413">Isomerase</keyword>
<evidence type="ECO:0000313" key="16">
    <source>
        <dbReference type="Proteomes" id="UP000286287"/>
    </source>
</evidence>
<dbReference type="SMART" id="SM00491">
    <property type="entry name" value="HELICc2"/>
    <property type="match status" value="1"/>
</dbReference>
<dbReference type="GO" id="GO:0003677">
    <property type="term" value="F:DNA binding"/>
    <property type="evidence" value="ECO:0007669"/>
    <property type="project" value="UniProtKB-KW"/>
</dbReference>
<dbReference type="Pfam" id="PF00270">
    <property type="entry name" value="DEAD"/>
    <property type="match status" value="2"/>
</dbReference>
<dbReference type="Pfam" id="PF13307">
    <property type="entry name" value="Helicase_C_2"/>
    <property type="match status" value="1"/>
</dbReference>
<keyword evidence="4 15" id="KW-0347">Helicase</keyword>
<name>A0A418VJ40_9DEIO</name>
<dbReference type="GO" id="GO:0005694">
    <property type="term" value="C:chromosome"/>
    <property type="evidence" value="ECO:0007669"/>
    <property type="project" value="TreeGrafter"/>
</dbReference>
<dbReference type="InterPro" id="IPR001650">
    <property type="entry name" value="Helicase_C-like"/>
</dbReference>
<keyword evidence="2" id="KW-0547">Nucleotide-binding</keyword>
<dbReference type="SUPFAM" id="SSF53098">
    <property type="entry name" value="Ribonuclease H-like"/>
    <property type="match status" value="1"/>
</dbReference>
<dbReference type="GO" id="GO:0005524">
    <property type="term" value="F:ATP binding"/>
    <property type="evidence" value="ECO:0007669"/>
    <property type="project" value="UniProtKB-KW"/>
</dbReference>
<dbReference type="InterPro" id="IPR014013">
    <property type="entry name" value="Helic_SF1/SF2_ATP-bd_DinG/Rad3"/>
</dbReference>
<dbReference type="InterPro" id="IPR027417">
    <property type="entry name" value="P-loop_NTPase"/>
</dbReference>
<dbReference type="GO" id="GO:0004527">
    <property type="term" value="F:exonuclease activity"/>
    <property type="evidence" value="ECO:0007669"/>
    <property type="project" value="UniProtKB-ARBA"/>
</dbReference>
<evidence type="ECO:0000259" key="13">
    <source>
        <dbReference type="PROSITE" id="PS51193"/>
    </source>
</evidence>
<dbReference type="InterPro" id="IPR014001">
    <property type="entry name" value="Helicase_ATP-bd"/>
</dbReference>
<dbReference type="CDD" id="cd17920">
    <property type="entry name" value="DEXHc_RecQ"/>
    <property type="match status" value="1"/>
</dbReference>
<dbReference type="Pfam" id="PF00271">
    <property type="entry name" value="Helicase_C"/>
    <property type="match status" value="1"/>
</dbReference>
<keyword evidence="6" id="KW-0408">Iron</keyword>
<evidence type="ECO:0000313" key="15">
    <source>
        <dbReference type="EMBL" id="RJF76169.1"/>
    </source>
</evidence>
<dbReference type="GO" id="GO:0005737">
    <property type="term" value="C:cytoplasm"/>
    <property type="evidence" value="ECO:0007669"/>
    <property type="project" value="TreeGrafter"/>
</dbReference>
<keyword evidence="16" id="KW-1185">Reference proteome</keyword>
<dbReference type="InterPro" id="IPR004589">
    <property type="entry name" value="DNA_helicase_ATP-dep_RecQ"/>
</dbReference>
<evidence type="ECO:0000256" key="7">
    <source>
        <dbReference type="ARBA" id="ARBA00023014"/>
    </source>
</evidence>
<dbReference type="PANTHER" id="PTHR13710">
    <property type="entry name" value="DNA HELICASE RECQ FAMILY MEMBER"/>
    <property type="match status" value="1"/>
</dbReference>
<accession>A0A418VJ40</accession>
<comment type="caution">
    <text evidence="15">The sequence shown here is derived from an EMBL/GenBank/DDBJ whole genome shotgun (WGS) entry which is preliminary data.</text>
</comment>
<dbReference type="Gene3D" id="3.30.420.10">
    <property type="entry name" value="Ribonuclease H-like superfamily/Ribonuclease H"/>
    <property type="match status" value="1"/>
</dbReference>
<evidence type="ECO:0000256" key="6">
    <source>
        <dbReference type="ARBA" id="ARBA00023004"/>
    </source>
</evidence>
<dbReference type="GO" id="GO:0000724">
    <property type="term" value="P:double-strand break repair via homologous recombination"/>
    <property type="evidence" value="ECO:0007669"/>
    <property type="project" value="TreeGrafter"/>
</dbReference>
<dbReference type="RefSeq" id="WP_119759865.1">
    <property type="nucleotide sequence ID" value="NZ_QYUJ01000001.1"/>
</dbReference>
<dbReference type="InterPro" id="IPR012337">
    <property type="entry name" value="RNaseH-like_sf"/>
</dbReference>
<dbReference type="Gene3D" id="3.40.50.300">
    <property type="entry name" value="P-loop containing nucleotide triphosphate hydrolases"/>
    <property type="match status" value="4"/>
</dbReference>
<keyword evidence="5" id="KW-0067">ATP-binding</keyword>
<dbReference type="InterPro" id="IPR010614">
    <property type="entry name" value="RAD3-like_helicase_DEAD"/>
</dbReference>
<dbReference type="NCBIfam" id="TIGR00614">
    <property type="entry name" value="recQ_fam"/>
    <property type="match status" value="1"/>
</dbReference>
<dbReference type="InterPro" id="IPR013520">
    <property type="entry name" value="Ribonucl_H"/>
</dbReference>
<dbReference type="InterPro" id="IPR006555">
    <property type="entry name" value="ATP-dep_Helicase_C"/>
</dbReference>
<dbReference type="Pfam" id="PF16124">
    <property type="entry name" value="RecQ_Zn_bind"/>
    <property type="match status" value="1"/>
</dbReference>
<dbReference type="OrthoDB" id="9803913at2"/>
<dbReference type="InterPro" id="IPR036388">
    <property type="entry name" value="WH-like_DNA-bd_sf"/>
</dbReference>
<evidence type="ECO:0000256" key="2">
    <source>
        <dbReference type="ARBA" id="ARBA00022741"/>
    </source>
</evidence>
<dbReference type="GO" id="GO:0051536">
    <property type="term" value="F:iron-sulfur cluster binding"/>
    <property type="evidence" value="ECO:0007669"/>
    <property type="project" value="UniProtKB-KW"/>
</dbReference>
<keyword evidence="8" id="KW-0238">DNA-binding</keyword>
<evidence type="ECO:0000256" key="1">
    <source>
        <dbReference type="ARBA" id="ARBA00022723"/>
    </source>
</evidence>
<keyword evidence="3 15" id="KW-0378">Hydrolase</keyword>
<dbReference type="SMART" id="SM00490">
    <property type="entry name" value="HELICc"/>
    <property type="match status" value="1"/>
</dbReference>
<dbReference type="SMART" id="SM00487">
    <property type="entry name" value="DEXDc"/>
    <property type="match status" value="2"/>
</dbReference>
<dbReference type="Pfam" id="PF00929">
    <property type="entry name" value="RNase_T"/>
    <property type="match status" value="1"/>
</dbReference>
<dbReference type="SMART" id="SM00488">
    <property type="entry name" value="DEXDc2"/>
    <property type="match status" value="1"/>
</dbReference>
<dbReference type="GO" id="GO:0043138">
    <property type="term" value="F:3'-5' DNA helicase activity"/>
    <property type="evidence" value="ECO:0007669"/>
    <property type="project" value="TreeGrafter"/>
</dbReference>
<evidence type="ECO:0000256" key="9">
    <source>
        <dbReference type="ARBA" id="ARBA00023235"/>
    </source>
</evidence>
<dbReference type="PROSITE" id="PS00690">
    <property type="entry name" value="DEAH_ATP_HELICASE"/>
    <property type="match status" value="1"/>
</dbReference>
<dbReference type="CDD" id="cd06127">
    <property type="entry name" value="DEDDh"/>
    <property type="match status" value="1"/>
</dbReference>
<dbReference type="SMART" id="SM00479">
    <property type="entry name" value="EXOIII"/>
    <property type="match status" value="1"/>
</dbReference>
<dbReference type="InterPro" id="IPR036397">
    <property type="entry name" value="RNaseH_sf"/>
</dbReference>
<dbReference type="EMBL" id="QYUJ01000001">
    <property type="protein sequence ID" value="RJF76169.1"/>
    <property type="molecule type" value="Genomic_DNA"/>
</dbReference>
<dbReference type="SUPFAM" id="SSF52540">
    <property type="entry name" value="P-loop containing nucleoside triphosphate hydrolases"/>
    <property type="match status" value="2"/>
</dbReference>
<evidence type="ECO:0000256" key="5">
    <source>
        <dbReference type="ARBA" id="ARBA00022840"/>
    </source>
</evidence>
<dbReference type="GO" id="GO:0009378">
    <property type="term" value="F:four-way junction helicase activity"/>
    <property type="evidence" value="ECO:0007669"/>
    <property type="project" value="TreeGrafter"/>
</dbReference>
<reference evidence="15 16" key="1">
    <citation type="submission" date="2018-09" db="EMBL/GenBank/DDBJ databases">
        <authorList>
            <person name="Zhu H."/>
        </authorList>
    </citation>
    <scope>NUCLEOTIDE SEQUENCE [LARGE SCALE GENOMIC DNA]</scope>
    <source>
        <strain evidence="15 16">K2S05-167</strain>
    </source>
</reference>
<feature type="domain" description="Helicase ATP-binding" evidence="13">
    <location>
        <begin position="308"/>
        <end position="590"/>
    </location>
</feature>
<dbReference type="GO" id="GO:0016818">
    <property type="term" value="F:hydrolase activity, acting on acid anhydrides, in phosphorus-containing anhydrides"/>
    <property type="evidence" value="ECO:0007669"/>
    <property type="project" value="InterPro"/>
</dbReference>
<dbReference type="PROSITE" id="PS51194">
    <property type="entry name" value="HELICASE_CTER"/>
    <property type="match status" value="1"/>
</dbReference>
<evidence type="ECO:0000256" key="11">
    <source>
        <dbReference type="ARBA" id="ARBA00044550"/>
    </source>
</evidence>
<feature type="domain" description="Helicase C-terminal" evidence="14">
    <location>
        <begin position="1238"/>
        <end position="1384"/>
    </location>
</feature>
<evidence type="ECO:0000259" key="12">
    <source>
        <dbReference type="PROSITE" id="PS51192"/>
    </source>
</evidence>
<dbReference type="Pfam" id="PF06733">
    <property type="entry name" value="DEAD_2"/>
    <property type="match status" value="1"/>
</dbReference>